<gene>
    <name evidence="1" type="ORF">RDB_LOCUS227</name>
</gene>
<accession>A0A8H2WIL2</accession>
<reference evidence="1" key="1">
    <citation type="submission" date="2021-01" db="EMBL/GenBank/DDBJ databases">
        <authorList>
            <person name="Kaushik A."/>
        </authorList>
    </citation>
    <scope>NUCLEOTIDE SEQUENCE</scope>
    <source>
        <strain evidence="1">AG3-1AP</strain>
    </source>
</reference>
<sequence>MLLQRLTASDSSPGCSVGSMHTTLKGHLRSNNVLSCLSPEAAMSLFKHHLVLEKLLRSPDLHSPLENLQSIEISILET</sequence>
<dbReference type="Proteomes" id="UP000663831">
    <property type="component" value="Unassembled WGS sequence"/>
</dbReference>
<name>A0A8H2WIL2_9AGAM</name>
<evidence type="ECO:0000313" key="1">
    <source>
        <dbReference type="EMBL" id="CAE6376691.1"/>
    </source>
</evidence>
<proteinExistence type="predicted"/>
<dbReference type="EMBL" id="CAJMWV010000010">
    <property type="protein sequence ID" value="CAE6376691.1"/>
    <property type="molecule type" value="Genomic_DNA"/>
</dbReference>
<evidence type="ECO:0000313" key="2">
    <source>
        <dbReference type="Proteomes" id="UP000663831"/>
    </source>
</evidence>
<protein>
    <submittedName>
        <fullName evidence="1">Uncharacterized protein</fullName>
    </submittedName>
</protein>
<organism evidence="1 2">
    <name type="scientific">Rhizoctonia solani</name>
    <dbReference type="NCBI Taxonomy" id="456999"/>
    <lineage>
        <taxon>Eukaryota</taxon>
        <taxon>Fungi</taxon>
        <taxon>Dikarya</taxon>
        <taxon>Basidiomycota</taxon>
        <taxon>Agaricomycotina</taxon>
        <taxon>Agaricomycetes</taxon>
        <taxon>Cantharellales</taxon>
        <taxon>Ceratobasidiaceae</taxon>
        <taxon>Rhizoctonia</taxon>
    </lineage>
</organism>
<comment type="caution">
    <text evidence="1">The sequence shown here is derived from an EMBL/GenBank/DDBJ whole genome shotgun (WGS) entry which is preliminary data.</text>
</comment>
<dbReference type="AlphaFoldDB" id="A0A8H2WIL2"/>